<sequence length="138" mass="15285">MARISQSITFPKPETKVLRVRLDSAGSLPEPGLSSGRGGAAVPAIKLHQCSHCGYSTFKKFNLDNHLRIHTGEKPFACSHCQYRSATKETLRRHILIHTGEKPYACKVCPYRSTQSGSLRNHMLTHHANLASLPGPKR</sequence>
<evidence type="ECO:0000256" key="9">
    <source>
        <dbReference type="PROSITE-ProRule" id="PRU00042"/>
    </source>
</evidence>
<dbReference type="SUPFAM" id="SSF57667">
    <property type="entry name" value="beta-beta-alpha zinc fingers"/>
    <property type="match status" value="2"/>
</dbReference>
<dbReference type="InterPro" id="IPR013087">
    <property type="entry name" value="Znf_C2H2_type"/>
</dbReference>
<dbReference type="EMBL" id="VSRR010008562">
    <property type="protein sequence ID" value="MPC48929.1"/>
    <property type="molecule type" value="Genomic_DNA"/>
</dbReference>
<dbReference type="GO" id="GO:0000978">
    <property type="term" value="F:RNA polymerase II cis-regulatory region sequence-specific DNA binding"/>
    <property type="evidence" value="ECO:0007669"/>
    <property type="project" value="TreeGrafter"/>
</dbReference>
<comment type="subcellular location">
    <subcellularLocation>
        <location evidence="1">Nucleus</location>
    </subcellularLocation>
</comment>
<proteinExistence type="predicted"/>
<keyword evidence="7" id="KW-0804">Transcription</keyword>
<dbReference type="PANTHER" id="PTHR23235">
    <property type="entry name" value="KRUEPPEL-LIKE TRANSCRIPTION FACTOR"/>
    <property type="match status" value="1"/>
</dbReference>
<dbReference type="SMART" id="SM00355">
    <property type="entry name" value="ZnF_C2H2"/>
    <property type="match status" value="3"/>
</dbReference>
<dbReference type="FunFam" id="3.30.160.60:FF:000630">
    <property type="entry name" value="Zinc finger protein 180"/>
    <property type="match status" value="1"/>
</dbReference>
<dbReference type="FunFam" id="3.30.160.60:FF:002319">
    <property type="entry name" value="Uncharacterized protein"/>
    <property type="match status" value="1"/>
</dbReference>
<evidence type="ECO:0000313" key="12">
    <source>
        <dbReference type="Proteomes" id="UP000324222"/>
    </source>
</evidence>
<dbReference type="GO" id="GO:0008270">
    <property type="term" value="F:zinc ion binding"/>
    <property type="evidence" value="ECO:0007669"/>
    <property type="project" value="UniProtKB-KW"/>
</dbReference>
<dbReference type="Gene3D" id="3.30.160.60">
    <property type="entry name" value="Classic Zinc Finger"/>
    <property type="match status" value="3"/>
</dbReference>
<keyword evidence="5" id="KW-0862">Zinc</keyword>
<dbReference type="PANTHER" id="PTHR23235:SF142">
    <property type="entry name" value="ZINC FINGER PROTEIN 384"/>
    <property type="match status" value="1"/>
</dbReference>
<dbReference type="GO" id="GO:0005634">
    <property type="term" value="C:nucleus"/>
    <property type="evidence" value="ECO:0007669"/>
    <property type="project" value="UniProtKB-SubCell"/>
</dbReference>
<keyword evidence="3" id="KW-0677">Repeat</keyword>
<keyword evidence="8" id="KW-0539">Nucleus</keyword>
<evidence type="ECO:0000256" key="4">
    <source>
        <dbReference type="ARBA" id="ARBA00022771"/>
    </source>
</evidence>
<evidence type="ECO:0000256" key="7">
    <source>
        <dbReference type="ARBA" id="ARBA00023163"/>
    </source>
</evidence>
<evidence type="ECO:0000256" key="6">
    <source>
        <dbReference type="ARBA" id="ARBA00023015"/>
    </source>
</evidence>
<keyword evidence="4 9" id="KW-0863">Zinc-finger</keyword>
<evidence type="ECO:0000256" key="1">
    <source>
        <dbReference type="ARBA" id="ARBA00004123"/>
    </source>
</evidence>
<organism evidence="11 12">
    <name type="scientific">Portunus trituberculatus</name>
    <name type="common">Swimming crab</name>
    <name type="synonym">Neptunus trituberculatus</name>
    <dbReference type="NCBI Taxonomy" id="210409"/>
    <lineage>
        <taxon>Eukaryota</taxon>
        <taxon>Metazoa</taxon>
        <taxon>Ecdysozoa</taxon>
        <taxon>Arthropoda</taxon>
        <taxon>Crustacea</taxon>
        <taxon>Multicrustacea</taxon>
        <taxon>Malacostraca</taxon>
        <taxon>Eumalacostraca</taxon>
        <taxon>Eucarida</taxon>
        <taxon>Decapoda</taxon>
        <taxon>Pleocyemata</taxon>
        <taxon>Brachyura</taxon>
        <taxon>Eubrachyura</taxon>
        <taxon>Portunoidea</taxon>
        <taxon>Portunidae</taxon>
        <taxon>Portuninae</taxon>
        <taxon>Portunus</taxon>
    </lineage>
</organism>
<dbReference type="InterPro" id="IPR036236">
    <property type="entry name" value="Znf_C2H2_sf"/>
</dbReference>
<dbReference type="Proteomes" id="UP000324222">
    <property type="component" value="Unassembled WGS sequence"/>
</dbReference>
<evidence type="ECO:0000256" key="5">
    <source>
        <dbReference type="ARBA" id="ARBA00022833"/>
    </source>
</evidence>
<keyword evidence="12" id="KW-1185">Reference proteome</keyword>
<evidence type="ECO:0000256" key="8">
    <source>
        <dbReference type="ARBA" id="ARBA00023242"/>
    </source>
</evidence>
<keyword evidence="6" id="KW-0805">Transcription regulation</keyword>
<dbReference type="PROSITE" id="PS50157">
    <property type="entry name" value="ZINC_FINGER_C2H2_2"/>
    <property type="match status" value="2"/>
</dbReference>
<dbReference type="OrthoDB" id="6359816at2759"/>
<gene>
    <name evidence="11" type="primary">CTCF_1</name>
    <name evidence="11" type="ORF">E2C01_042716</name>
</gene>
<dbReference type="AlphaFoldDB" id="A0A5B7FUC5"/>
<feature type="domain" description="C2H2-type" evidence="10">
    <location>
        <begin position="48"/>
        <end position="75"/>
    </location>
</feature>
<reference evidence="11 12" key="1">
    <citation type="submission" date="2019-05" db="EMBL/GenBank/DDBJ databases">
        <title>Another draft genome of Portunus trituberculatus and its Hox gene families provides insights of decapod evolution.</title>
        <authorList>
            <person name="Jeong J.-H."/>
            <person name="Song I."/>
            <person name="Kim S."/>
            <person name="Choi T."/>
            <person name="Kim D."/>
            <person name="Ryu S."/>
            <person name="Kim W."/>
        </authorList>
    </citation>
    <scope>NUCLEOTIDE SEQUENCE [LARGE SCALE GENOMIC DNA]</scope>
    <source>
        <tissue evidence="11">Muscle</tissue>
    </source>
</reference>
<accession>A0A5B7FUC5</accession>
<evidence type="ECO:0000256" key="2">
    <source>
        <dbReference type="ARBA" id="ARBA00022723"/>
    </source>
</evidence>
<comment type="caution">
    <text evidence="11">The sequence shown here is derived from an EMBL/GenBank/DDBJ whole genome shotgun (WGS) entry which is preliminary data.</text>
</comment>
<evidence type="ECO:0000259" key="10">
    <source>
        <dbReference type="PROSITE" id="PS50157"/>
    </source>
</evidence>
<dbReference type="GO" id="GO:0000981">
    <property type="term" value="F:DNA-binding transcription factor activity, RNA polymerase II-specific"/>
    <property type="evidence" value="ECO:0007669"/>
    <property type="project" value="TreeGrafter"/>
</dbReference>
<feature type="domain" description="C2H2-type" evidence="10">
    <location>
        <begin position="76"/>
        <end position="103"/>
    </location>
</feature>
<evidence type="ECO:0000313" key="11">
    <source>
        <dbReference type="EMBL" id="MPC48929.1"/>
    </source>
</evidence>
<dbReference type="Pfam" id="PF00096">
    <property type="entry name" value="zf-C2H2"/>
    <property type="match status" value="2"/>
</dbReference>
<dbReference type="FunFam" id="3.30.160.60:FF:000130">
    <property type="entry name" value="Spalt-like transcription factor 4"/>
    <property type="match status" value="1"/>
</dbReference>
<protein>
    <submittedName>
        <fullName evidence="11">Transcriptional repressor CTCF</fullName>
    </submittedName>
</protein>
<name>A0A5B7FUC5_PORTR</name>
<evidence type="ECO:0000256" key="3">
    <source>
        <dbReference type="ARBA" id="ARBA00022737"/>
    </source>
</evidence>
<keyword evidence="2" id="KW-0479">Metal-binding</keyword>